<reference evidence="2 3" key="1">
    <citation type="journal article" date="2021" name="Nat. Plants">
        <title>The Taxus genome provides insights into paclitaxel biosynthesis.</title>
        <authorList>
            <person name="Xiong X."/>
            <person name="Gou J."/>
            <person name="Liao Q."/>
            <person name="Li Y."/>
            <person name="Zhou Q."/>
            <person name="Bi G."/>
            <person name="Li C."/>
            <person name="Du R."/>
            <person name="Wang X."/>
            <person name="Sun T."/>
            <person name="Guo L."/>
            <person name="Liang H."/>
            <person name="Lu P."/>
            <person name="Wu Y."/>
            <person name="Zhang Z."/>
            <person name="Ro D.K."/>
            <person name="Shang Y."/>
            <person name="Huang S."/>
            <person name="Yan J."/>
        </authorList>
    </citation>
    <scope>NUCLEOTIDE SEQUENCE [LARGE SCALE GENOMIC DNA]</scope>
    <source>
        <strain evidence="2">Ta-2019</strain>
    </source>
</reference>
<keyword evidence="3" id="KW-1185">Reference proteome</keyword>
<feature type="non-terminal residue" evidence="2">
    <location>
        <position position="1"/>
    </location>
</feature>
<feature type="region of interest" description="Disordered" evidence="1">
    <location>
        <begin position="434"/>
        <end position="454"/>
    </location>
</feature>
<evidence type="ECO:0000313" key="3">
    <source>
        <dbReference type="Proteomes" id="UP000824469"/>
    </source>
</evidence>
<feature type="compositionally biased region" description="Basic and acidic residues" evidence="1">
    <location>
        <begin position="381"/>
        <end position="394"/>
    </location>
</feature>
<comment type="caution">
    <text evidence="2">The sequence shown here is derived from an EMBL/GenBank/DDBJ whole genome shotgun (WGS) entry which is preliminary data.</text>
</comment>
<organism evidence="2 3">
    <name type="scientific">Taxus chinensis</name>
    <name type="common">Chinese yew</name>
    <name type="synonym">Taxus wallichiana var. chinensis</name>
    <dbReference type="NCBI Taxonomy" id="29808"/>
    <lineage>
        <taxon>Eukaryota</taxon>
        <taxon>Viridiplantae</taxon>
        <taxon>Streptophyta</taxon>
        <taxon>Embryophyta</taxon>
        <taxon>Tracheophyta</taxon>
        <taxon>Spermatophyta</taxon>
        <taxon>Pinopsida</taxon>
        <taxon>Pinidae</taxon>
        <taxon>Conifers II</taxon>
        <taxon>Cupressales</taxon>
        <taxon>Taxaceae</taxon>
        <taxon>Taxus</taxon>
    </lineage>
</organism>
<gene>
    <name evidence="2" type="ORF">KI387_012772</name>
</gene>
<name>A0AA38CQ67_TAXCH</name>
<accession>A0AA38CQ67</accession>
<feature type="region of interest" description="Disordered" evidence="1">
    <location>
        <begin position="490"/>
        <end position="510"/>
    </location>
</feature>
<protein>
    <submittedName>
        <fullName evidence="2">Uncharacterized protein</fullName>
    </submittedName>
</protein>
<evidence type="ECO:0000256" key="1">
    <source>
        <dbReference type="SAM" id="MobiDB-lite"/>
    </source>
</evidence>
<feature type="compositionally biased region" description="Basic and acidic residues" evidence="1">
    <location>
        <begin position="443"/>
        <end position="454"/>
    </location>
</feature>
<feature type="region of interest" description="Disordered" evidence="1">
    <location>
        <begin position="360"/>
        <end position="399"/>
    </location>
</feature>
<dbReference type="OMA" id="CVLMIPS"/>
<dbReference type="Proteomes" id="UP000824469">
    <property type="component" value="Unassembled WGS sequence"/>
</dbReference>
<dbReference type="PANTHER" id="PTHR37238">
    <property type="entry name" value="OS05G0532500 PROTEIN"/>
    <property type="match status" value="1"/>
</dbReference>
<sequence length="542" mass="60042">MVTEDKIDGLVIRAHKLNLANKLGARDIECFIKVLLATHSTLQGWHPKFEQAFGSQPEISEKQIIPLSPIVTSLELNDENLFPLDNFRKSLSPSPLVSWPLGVTSDCSRELFALTPLPKSRTFTDFKGFSTSELTACGDKGKLASVLRTPSSFQHLSKIQEKIEAMTPQKLEAVIPQKLESMAPEQLEVVAPEQVEVVTPRIPDSDTSEYAQMFRGNPSHFLKEDTSKIYATPGLEISPPKTCLLMKPISESTPATFNFQKYDESPSSDDSQIPKSLRIKYPDLFKKVAYDCLPIKTPVQMSPHLAISPPKTCVLMIPSTEMQSDVQGVADSHKPQDRHKYSPSLEISLTSTFSVDCAESGKSGESIKQKNCGESTSKMKQAKEGAMRSPERCETTSLSRAVHKEKIDLSYMHRAPDNPDSAYPPFVVAESTPASKIASHNDQNTEKRGKQPGEQTLRRELWSKLEAASADAYPRASNNFLYKLQDTSIEENSPTKDTSHISSLATSLSSRKDVIPEQRSIALARSAVRVSVVQSAQRSYTR</sequence>
<evidence type="ECO:0000313" key="2">
    <source>
        <dbReference type="EMBL" id="KAH9301189.1"/>
    </source>
</evidence>
<feature type="compositionally biased region" description="Low complexity" evidence="1">
    <location>
        <begin position="500"/>
        <end position="509"/>
    </location>
</feature>
<proteinExistence type="predicted"/>
<dbReference type="EMBL" id="JAHRHJ020000009">
    <property type="protein sequence ID" value="KAH9301189.1"/>
    <property type="molecule type" value="Genomic_DNA"/>
</dbReference>
<dbReference type="AlphaFoldDB" id="A0AA38CQ67"/>